<evidence type="ECO:0000313" key="7">
    <source>
        <dbReference type="Proteomes" id="UP000251577"/>
    </source>
</evidence>
<evidence type="ECO:0000256" key="4">
    <source>
        <dbReference type="ARBA" id="ARBA00022840"/>
    </source>
</evidence>
<keyword evidence="4 6" id="KW-0067">ATP-binding</keyword>
<dbReference type="SUPFAM" id="SSF52540">
    <property type="entry name" value="P-loop containing nucleoside triphosphate hydrolases"/>
    <property type="match status" value="2"/>
</dbReference>
<name>A0A364V532_9CORY</name>
<evidence type="ECO:0000256" key="2">
    <source>
        <dbReference type="ARBA" id="ARBA00022448"/>
    </source>
</evidence>
<dbReference type="PROSITE" id="PS50893">
    <property type="entry name" value="ABC_TRANSPORTER_2"/>
    <property type="match status" value="1"/>
</dbReference>
<keyword evidence="2" id="KW-0813">Transport</keyword>
<keyword evidence="3" id="KW-0547">Nucleotide-binding</keyword>
<dbReference type="Gene3D" id="3.40.50.300">
    <property type="entry name" value="P-loop containing nucleotide triphosphate hydrolases"/>
    <property type="match status" value="2"/>
</dbReference>
<dbReference type="Pfam" id="PF00005">
    <property type="entry name" value="ABC_tran"/>
    <property type="match status" value="2"/>
</dbReference>
<dbReference type="InterPro" id="IPR003439">
    <property type="entry name" value="ABC_transporter-like_ATP-bd"/>
</dbReference>
<proteinExistence type="inferred from homology"/>
<dbReference type="GO" id="GO:0016887">
    <property type="term" value="F:ATP hydrolysis activity"/>
    <property type="evidence" value="ECO:0007669"/>
    <property type="project" value="InterPro"/>
</dbReference>
<dbReference type="GO" id="GO:0042626">
    <property type="term" value="F:ATPase-coupled transmembrane transporter activity"/>
    <property type="evidence" value="ECO:0007669"/>
    <property type="project" value="TreeGrafter"/>
</dbReference>
<dbReference type="GO" id="GO:0043190">
    <property type="term" value="C:ATP-binding cassette (ABC) transporter complex"/>
    <property type="evidence" value="ECO:0007669"/>
    <property type="project" value="TreeGrafter"/>
</dbReference>
<dbReference type="PANTHER" id="PTHR43553">
    <property type="entry name" value="HEAVY METAL TRANSPORTER"/>
    <property type="match status" value="1"/>
</dbReference>
<comment type="caution">
    <text evidence="6">The sequence shown here is derived from an EMBL/GenBank/DDBJ whole genome shotgun (WGS) entry which is preliminary data.</text>
</comment>
<evidence type="ECO:0000256" key="1">
    <source>
        <dbReference type="ARBA" id="ARBA00005417"/>
    </source>
</evidence>
<dbReference type="InterPro" id="IPR027417">
    <property type="entry name" value="P-loop_NTPase"/>
</dbReference>
<dbReference type="Proteomes" id="UP000251577">
    <property type="component" value="Unassembled WGS sequence"/>
</dbReference>
<keyword evidence="7" id="KW-1185">Reference proteome</keyword>
<dbReference type="GO" id="GO:0005524">
    <property type="term" value="F:ATP binding"/>
    <property type="evidence" value="ECO:0007669"/>
    <property type="project" value="UniProtKB-KW"/>
</dbReference>
<comment type="similarity">
    <text evidence="1">Belongs to the ABC transporter superfamily.</text>
</comment>
<feature type="domain" description="ABC transporter" evidence="5">
    <location>
        <begin position="193"/>
        <end position="379"/>
    </location>
</feature>
<evidence type="ECO:0000256" key="3">
    <source>
        <dbReference type="ARBA" id="ARBA00022741"/>
    </source>
</evidence>
<dbReference type="InterPro" id="IPR003593">
    <property type="entry name" value="AAA+_ATPase"/>
</dbReference>
<gene>
    <name evidence="6" type="ORF">DLJ54_06900</name>
</gene>
<reference evidence="6 7" key="1">
    <citation type="journal article" date="2018" name="Syst. Appl. Microbiol.">
        <title>Corynebacterium heidelbergense sp. nov., isolated from the preen glands of Egyptian geese (Alopochen aegyptiacus).</title>
        <authorList>
            <person name="Braun M.S."/>
            <person name="Wang E."/>
            <person name="Zimmermann S."/>
            <person name="Wink M."/>
        </authorList>
    </citation>
    <scope>NUCLEOTIDE SEQUENCE [LARGE SCALE GENOMIC DNA]</scope>
    <source>
        <strain evidence="6 7">647</strain>
    </source>
</reference>
<evidence type="ECO:0000259" key="5">
    <source>
        <dbReference type="PROSITE" id="PS50893"/>
    </source>
</evidence>
<dbReference type="SMART" id="SM00382">
    <property type="entry name" value="AAA"/>
    <property type="match status" value="1"/>
</dbReference>
<dbReference type="PANTHER" id="PTHR43553:SF24">
    <property type="entry name" value="ENERGY-COUPLING FACTOR TRANSPORTER ATP-BINDING PROTEIN ECFA1"/>
    <property type="match status" value="1"/>
</dbReference>
<organism evidence="6 7">
    <name type="scientific">Corynebacterium heidelbergense</name>
    <dbReference type="NCBI Taxonomy" id="2055947"/>
    <lineage>
        <taxon>Bacteria</taxon>
        <taxon>Bacillati</taxon>
        <taxon>Actinomycetota</taxon>
        <taxon>Actinomycetes</taxon>
        <taxon>Mycobacteriales</taxon>
        <taxon>Corynebacteriaceae</taxon>
        <taxon>Corynebacterium</taxon>
    </lineage>
</organism>
<accession>A0A364V532</accession>
<protein>
    <submittedName>
        <fullName evidence="6">ABC transporter ATP-binding protein</fullName>
    </submittedName>
</protein>
<dbReference type="InterPro" id="IPR050095">
    <property type="entry name" value="ECF_ABC_transporter_ATP-bd"/>
</dbReference>
<dbReference type="EMBL" id="QHCV01000063">
    <property type="protein sequence ID" value="RAV31731.1"/>
    <property type="molecule type" value="Genomic_DNA"/>
</dbReference>
<sequence>MWAPSGAGLSEHAWAAAQQTGAAWVGNDAAAHVSLLRSTVAEELAVGMEQQGVPAEDMRGRVEEALRQWGLVDQADHDPAHLSTGQTRRLAIAGALLTRPAELILDCPTDGLDAAAVRMLRETLAHFPGPVTVYDRMHSGLLPGAEQLQLRPDGSLVPCAAPRWDISGVSTGGAGSGEVSDAPRDGALGPVLLELEDVVVTRGRGRWRRTEMTIGSAAIHGGQITHLAGPNGVGKTSVFLAILGLLGRGEGISRGNIRAPRTVGWAPTEMDHAILQRTVAGEVGAPEALEFAGVERWAETHPLDVPASERRMVLVAAALARGPELLLLDEPTVGLDARGHARLADVMQRYVRGEYALTPPGTRPAVLWTCHDAEFAAAVSDARVGLG</sequence>
<evidence type="ECO:0000313" key="6">
    <source>
        <dbReference type="EMBL" id="RAV31731.1"/>
    </source>
</evidence>
<dbReference type="AlphaFoldDB" id="A0A364V532"/>